<evidence type="ECO:0000313" key="5">
    <source>
        <dbReference type="Proteomes" id="UP000462363"/>
    </source>
</evidence>
<feature type="chain" id="PRO_5032624141" description="DUF7601 domain-containing protein" evidence="2">
    <location>
        <begin position="29"/>
        <end position="451"/>
    </location>
</feature>
<evidence type="ECO:0000256" key="1">
    <source>
        <dbReference type="SAM" id="Phobius"/>
    </source>
</evidence>
<evidence type="ECO:0000259" key="3">
    <source>
        <dbReference type="Pfam" id="PF24547"/>
    </source>
</evidence>
<protein>
    <recommendedName>
        <fullName evidence="3">DUF7601 domain-containing protein</fullName>
    </recommendedName>
</protein>
<reference evidence="4 5" key="1">
    <citation type="submission" date="2019-08" db="EMBL/GenBank/DDBJ databases">
        <title>In-depth cultivation of the pig gut microbiome towards novel bacterial diversity and tailored functional studies.</title>
        <authorList>
            <person name="Wylensek D."/>
            <person name="Hitch T.C.A."/>
            <person name="Clavel T."/>
        </authorList>
    </citation>
    <scope>NUCLEOTIDE SEQUENCE [LARGE SCALE GENOMIC DNA]</scope>
    <source>
        <strain evidence="4 5">BL-389-WT-3D</strain>
    </source>
</reference>
<name>A0A844F3W2_CLOSV</name>
<dbReference type="RefSeq" id="WP_004606425.1">
    <property type="nucleotide sequence ID" value="NZ_AP024846.1"/>
</dbReference>
<evidence type="ECO:0000256" key="2">
    <source>
        <dbReference type="SAM" id="SignalP"/>
    </source>
</evidence>
<keyword evidence="2" id="KW-0732">Signal</keyword>
<keyword evidence="1" id="KW-0812">Transmembrane</keyword>
<feature type="signal peptide" evidence="2">
    <location>
        <begin position="1"/>
        <end position="28"/>
    </location>
</feature>
<feature type="domain" description="DUF7601" evidence="3">
    <location>
        <begin position="303"/>
        <end position="392"/>
    </location>
</feature>
<keyword evidence="1" id="KW-1133">Transmembrane helix</keyword>
<comment type="caution">
    <text evidence="4">The sequence shown here is derived from an EMBL/GenBank/DDBJ whole genome shotgun (WGS) entry which is preliminary data.</text>
</comment>
<gene>
    <name evidence="4" type="ORF">FYJ37_10790</name>
</gene>
<dbReference type="InterPro" id="IPR055382">
    <property type="entry name" value="DUF7601"/>
</dbReference>
<feature type="transmembrane region" description="Helical" evidence="1">
    <location>
        <begin position="425"/>
        <end position="442"/>
    </location>
</feature>
<organism evidence="4 5">
    <name type="scientific">Clostridium scindens (strain JCM 10418 / VPI 12708)</name>
    <dbReference type="NCBI Taxonomy" id="29347"/>
    <lineage>
        <taxon>Bacteria</taxon>
        <taxon>Bacillati</taxon>
        <taxon>Bacillota</taxon>
        <taxon>Clostridia</taxon>
        <taxon>Lachnospirales</taxon>
        <taxon>Lachnospiraceae</taxon>
    </lineage>
</organism>
<dbReference type="Gene3D" id="2.60.40.1140">
    <property type="entry name" value="Collagen-binding surface protein Cna, B-type domain"/>
    <property type="match status" value="1"/>
</dbReference>
<evidence type="ECO:0000313" key="4">
    <source>
        <dbReference type="EMBL" id="MSS40822.1"/>
    </source>
</evidence>
<dbReference type="Proteomes" id="UP000462363">
    <property type="component" value="Unassembled WGS sequence"/>
</dbReference>
<proteinExistence type="predicted"/>
<dbReference type="Pfam" id="PF24547">
    <property type="entry name" value="DUF7601"/>
    <property type="match status" value="1"/>
</dbReference>
<dbReference type="AlphaFoldDB" id="A0A844F3W2"/>
<sequence length="451" mass="48046">MKSGKRKRWLSAMLVLVMVMAMNISVLAAPEENTAENEAEIQALTEPVTDDEQHADMGAELANQGIATYADINPDANYILVGKTFRGITVNQIPAEFQIQVTNQSGTPYTLDSSNVISRGADGLTWQWRIDNAAVGVYSVTESGAEVPGYSLATSGTGADVEVKAADFKVTSDVYTECSHTNWPVKIDGDQNVLFAAALTGKDGCVVISKTPLTASQRATVTAAVTGIGGNWKTPVNFYSISTNGNGPYTVQGKSLRYNPDTEEVILANTSNWSHVATLNYSISAASNPDISITNTYTPTTTSVEIQKLITGNIGDRNEEFGFTVNCTEAMEAGEGYTLSADKKTATFALGHEDKVMLNGVRIGSTLTISESGATDYKMTIKVGNITLGADHSYTIPVGATGPVQIIVENHREGTIDTGVALDSLPYILILAVVAAGVVAFIRKRRRHNGN</sequence>
<dbReference type="EMBL" id="VUMB01000020">
    <property type="protein sequence ID" value="MSS40822.1"/>
    <property type="molecule type" value="Genomic_DNA"/>
</dbReference>
<keyword evidence="1" id="KW-0472">Membrane</keyword>
<dbReference type="GeneID" id="62695049"/>
<accession>A0A844F3W2</accession>